<protein>
    <submittedName>
        <fullName evidence="2">Alpha/beta fold hydrolase</fullName>
    </submittedName>
</protein>
<dbReference type="RefSeq" id="WP_223006033.1">
    <property type="nucleotide sequence ID" value="NZ_JAHSQO010000004.1"/>
</dbReference>
<evidence type="ECO:0000259" key="1">
    <source>
        <dbReference type="Pfam" id="PF12697"/>
    </source>
</evidence>
<dbReference type="SUPFAM" id="SSF53474">
    <property type="entry name" value="alpha/beta-Hydrolases"/>
    <property type="match status" value="1"/>
</dbReference>
<evidence type="ECO:0000313" key="2">
    <source>
        <dbReference type="EMBL" id="MBY8917517.1"/>
    </source>
</evidence>
<dbReference type="PRINTS" id="PR00111">
    <property type="entry name" value="ABHYDROLASE"/>
</dbReference>
<keyword evidence="3" id="KW-1185">Reference proteome</keyword>
<dbReference type="Proteomes" id="UP000777661">
    <property type="component" value="Unassembled WGS sequence"/>
</dbReference>
<dbReference type="InterPro" id="IPR000073">
    <property type="entry name" value="AB_hydrolase_1"/>
</dbReference>
<dbReference type="PANTHER" id="PTHR43798:SF5">
    <property type="entry name" value="MONOACYLGLYCEROL LIPASE ABHD6"/>
    <property type="match status" value="1"/>
</dbReference>
<organism evidence="2 3">
    <name type="scientific">Nitratireductor rhodophyticola</name>
    <dbReference type="NCBI Taxonomy" id="2854036"/>
    <lineage>
        <taxon>Bacteria</taxon>
        <taxon>Pseudomonadati</taxon>
        <taxon>Pseudomonadota</taxon>
        <taxon>Alphaproteobacteria</taxon>
        <taxon>Hyphomicrobiales</taxon>
        <taxon>Phyllobacteriaceae</taxon>
        <taxon>Nitratireductor</taxon>
    </lineage>
</organism>
<dbReference type="InterPro" id="IPR050266">
    <property type="entry name" value="AB_hydrolase_sf"/>
</dbReference>
<sequence>MTGALYAEDTGEGARALVLLHGFAGSHRVWEGVRRALPSGLRTIAYDLPGHARSIDLPGAGRAKATAQAVIDDLETRGIARCHMAGHSFGGAVAVLAAHLAPRAVASLALLAPGGFGREIAGDLMMTRAQAGTDSEIAAAMQGMFGTHCTVSPESVAEAIALNAVAGQREKLIEISGVIVRDGEQGAFPAHMLEALSMPVHLAWGTLDAVLPPRQAENAPRAFTLHHLEGAGHMLPEERPQAVAHIIAQSLPDA</sequence>
<gene>
    <name evidence="2" type="ORF">KVG22_13015</name>
</gene>
<reference evidence="2 3" key="1">
    <citation type="submission" date="2021-06" db="EMBL/GenBank/DDBJ databases">
        <title>Nitratireductor porphyridii sp. nov., isolated from a small marine red alga, Porphyridium purpureum in South Korea.</title>
        <authorList>
            <person name="Kim K.H."/>
            <person name="Kristyanto S."/>
            <person name="Jeon C.O."/>
        </authorList>
    </citation>
    <scope>NUCLEOTIDE SEQUENCE [LARGE SCALE GENOMIC DNA]</scope>
    <source>
        <strain evidence="2 3">R6</strain>
    </source>
</reference>
<dbReference type="EMBL" id="JAHSQO010000004">
    <property type="protein sequence ID" value="MBY8917517.1"/>
    <property type="molecule type" value="Genomic_DNA"/>
</dbReference>
<accession>A0ABS7R9A8</accession>
<dbReference type="InterPro" id="IPR029058">
    <property type="entry name" value="AB_hydrolase_fold"/>
</dbReference>
<feature type="domain" description="AB hydrolase-1" evidence="1">
    <location>
        <begin position="17"/>
        <end position="245"/>
    </location>
</feature>
<dbReference type="GO" id="GO:0016787">
    <property type="term" value="F:hydrolase activity"/>
    <property type="evidence" value="ECO:0007669"/>
    <property type="project" value="UniProtKB-KW"/>
</dbReference>
<evidence type="ECO:0000313" key="3">
    <source>
        <dbReference type="Proteomes" id="UP000777661"/>
    </source>
</evidence>
<name>A0ABS7R9A8_9HYPH</name>
<keyword evidence="2" id="KW-0378">Hydrolase</keyword>
<proteinExistence type="predicted"/>
<dbReference type="PANTHER" id="PTHR43798">
    <property type="entry name" value="MONOACYLGLYCEROL LIPASE"/>
    <property type="match status" value="1"/>
</dbReference>
<dbReference type="Gene3D" id="3.40.50.1820">
    <property type="entry name" value="alpha/beta hydrolase"/>
    <property type="match status" value="1"/>
</dbReference>
<dbReference type="Pfam" id="PF12697">
    <property type="entry name" value="Abhydrolase_6"/>
    <property type="match status" value="1"/>
</dbReference>
<comment type="caution">
    <text evidence="2">The sequence shown here is derived from an EMBL/GenBank/DDBJ whole genome shotgun (WGS) entry which is preliminary data.</text>
</comment>